<name>A0A518DBS4_9BACT</name>
<dbReference type="KEGG" id="pnd:Pla175_23190"/>
<dbReference type="EMBL" id="CP036291">
    <property type="protein sequence ID" value="QDU88935.1"/>
    <property type="molecule type" value="Genomic_DNA"/>
</dbReference>
<dbReference type="Gene3D" id="3.40.720.10">
    <property type="entry name" value="Alkaline Phosphatase, subunit A"/>
    <property type="match status" value="1"/>
</dbReference>
<dbReference type="AlphaFoldDB" id="A0A518DBS4"/>
<dbReference type="RefSeq" id="WP_197527441.1">
    <property type="nucleotide sequence ID" value="NZ_CP036291.1"/>
</dbReference>
<dbReference type="Pfam" id="PF00884">
    <property type="entry name" value="Sulfatase"/>
    <property type="match status" value="1"/>
</dbReference>
<dbReference type="InterPro" id="IPR017850">
    <property type="entry name" value="Alkaline_phosphatase_core_sf"/>
</dbReference>
<dbReference type="PANTHER" id="PTHR43108:SF6">
    <property type="entry name" value="N-SULPHOGLUCOSAMINE SULPHOHYDROLASE"/>
    <property type="match status" value="1"/>
</dbReference>
<evidence type="ECO:0000313" key="2">
    <source>
        <dbReference type="EMBL" id="QDU88935.1"/>
    </source>
</evidence>
<evidence type="ECO:0000259" key="1">
    <source>
        <dbReference type="Pfam" id="PF00884"/>
    </source>
</evidence>
<dbReference type="Proteomes" id="UP000317429">
    <property type="component" value="Chromosome"/>
</dbReference>
<feature type="domain" description="Sulfatase N-terminal" evidence="1">
    <location>
        <begin position="65"/>
        <end position="394"/>
    </location>
</feature>
<dbReference type="PANTHER" id="PTHR43108">
    <property type="entry name" value="N-ACETYLGLUCOSAMINE-6-SULFATASE FAMILY MEMBER"/>
    <property type="match status" value="1"/>
</dbReference>
<dbReference type="EC" id="3.1.6.1" evidence="2"/>
<dbReference type="CDD" id="cd16031">
    <property type="entry name" value="G6S_like"/>
    <property type="match status" value="1"/>
</dbReference>
<dbReference type="SUPFAM" id="SSF53649">
    <property type="entry name" value="Alkaline phosphatase-like"/>
    <property type="match status" value="1"/>
</dbReference>
<organism evidence="2 3">
    <name type="scientific">Pirellulimonas nuda</name>
    <dbReference type="NCBI Taxonomy" id="2528009"/>
    <lineage>
        <taxon>Bacteria</taxon>
        <taxon>Pseudomonadati</taxon>
        <taxon>Planctomycetota</taxon>
        <taxon>Planctomycetia</taxon>
        <taxon>Pirellulales</taxon>
        <taxon>Lacipirellulaceae</taxon>
        <taxon>Pirellulimonas</taxon>
    </lineage>
</organism>
<reference evidence="2 3" key="1">
    <citation type="submission" date="2019-02" db="EMBL/GenBank/DDBJ databases">
        <title>Deep-cultivation of Planctomycetes and their phenomic and genomic characterization uncovers novel biology.</title>
        <authorList>
            <person name="Wiegand S."/>
            <person name="Jogler M."/>
            <person name="Boedeker C."/>
            <person name="Pinto D."/>
            <person name="Vollmers J."/>
            <person name="Rivas-Marin E."/>
            <person name="Kohn T."/>
            <person name="Peeters S.H."/>
            <person name="Heuer A."/>
            <person name="Rast P."/>
            <person name="Oberbeckmann S."/>
            <person name="Bunk B."/>
            <person name="Jeske O."/>
            <person name="Meyerdierks A."/>
            <person name="Storesund J.E."/>
            <person name="Kallscheuer N."/>
            <person name="Luecker S."/>
            <person name="Lage O.M."/>
            <person name="Pohl T."/>
            <person name="Merkel B.J."/>
            <person name="Hornburger P."/>
            <person name="Mueller R.-W."/>
            <person name="Bruemmer F."/>
            <person name="Labrenz M."/>
            <person name="Spormann A.M."/>
            <person name="Op den Camp H."/>
            <person name="Overmann J."/>
            <person name="Amann R."/>
            <person name="Jetten M.S.M."/>
            <person name="Mascher T."/>
            <person name="Medema M.H."/>
            <person name="Devos D.P."/>
            <person name="Kaster A.-K."/>
            <person name="Ovreas L."/>
            <person name="Rohde M."/>
            <person name="Galperin M.Y."/>
            <person name="Jogler C."/>
        </authorList>
    </citation>
    <scope>NUCLEOTIDE SEQUENCE [LARGE SCALE GENOMIC DNA]</scope>
    <source>
        <strain evidence="2 3">Pla175</strain>
    </source>
</reference>
<dbReference type="GO" id="GO:0004065">
    <property type="term" value="F:arylsulfatase activity"/>
    <property type="evidence" value="ECO:0007669"/>
    <property type="project" value="UniProtKB-EC"/>
</dbReference>
<keyword evidence="2" id="KW-0378">Hydrolase</keyword>
<dbReference type="InterPro" id="IPR000917">
    <property type="entry name" value="Sulfatase_N"/>
</dbReference>
<accession>A0A518DBS4</accession>
<proteinExistence type="predicted"/>
<evidence type="ECO:0000313" key="3">
    <source>
        <dbReference type="Proteomes" id="UP000317429"/>
    </source>
</evidence>
<gene>
    <name evidence="2" type="ORF">Pla175_23190</name>
</gene>
<protein>
    <submittedName>
        <fullName evidence="2">Arylsulfatase</fullName>
        <ecNumber evidence="2">3.1.6.1</ecNumber>
    </submittedName>
</protein>
<keyword evidence="3" id="KW-1185">Reference proteome</keyword>
<sequence>MTHPAQPAAFTCVLGKALLLAVGLLLGWVDKPSLAGEPGLADEPGLAVKQGLADKPSPPNENVRPNILFMFTDDQPQNCLGAMGNDAIQTPHLDALARRGTLFNNAFVTTAICCSNRACILTGQTMDRHGIEDFKQPLSAEAFDQTYPALLREAGYRTGYLGKYAIGNPSGNTKPLSLPADRFDAWYGFPQSIRFLQKVDGEPRYLTEVMTEKAIAFLQSNPAEQPFCLTVAFKEPHGPFNYFDPAAPNPYENVELPPSPTFNPEAFENQPEFIKTSLNADNSRGYLNHPQRYQQELRTFYRTVTRADTAVGEILAALKRLKLDQNTIVIFSSDHGSLLGDHGLTGKWLMYENSIRVPLIILDPRNPSKNATQPRDQMALSIDLAPTMLSLAGIAPPASMQGRDLTPVLREPEAPLREDFYYRHVYTPDPPRLSIAVTEGVRTQRWKYIRYPETDPVYEQLFDLEHDPLELKNLAEVPRHASQLEQLRTRCDAH</sequence>